<dbReference type="EMBL" id="CP060731">
    <property type="protein sequence ID" value="QNN77637.1"/>
    <property type="molecule type" value="Genomic_DNA"/>
</dbReference>
<evidence type="ECO:0000256" key="1">
    <source>
        <dbReference type="SAM" id="SignalP"/>
    </source>
</evidence>
<dbReference type="CDD" id="cd14788">
    <property type="entry name" value="GumN"/>
    <property type="match status" value="1"/>
</dbReference>
<proteinExistence type="predicted"/>
<evidence type="ECO:0000313" key="3">
    <source>
        <dbReference type="Proteomes" id="UP000515838"/>
    </source>
</evidence>
<evidence type="ECO:0000313" key="2">
    <source>
        <dbReference type="EMBL" id="QNN77637.1"/>
    </source>
</evidence>
<dbReference type="Proteomes" id="UP000515838">
    <property type="component" value="Chromosome"/>
</dbReference>
<dbReference type="AlphaFoldDB" id="A0A7G9TC12"/>
<feature type="signal peptide" evidence="1">
    <location>
        <begin position="1"/>
        <end position="22"/>
    </location>
</feature>
<protein>
    <submittedName>
        <fullName evidence="2">TraB/GumN family protein</fullName>
    </submittedName>
</protein>
<organism evidence="2 3">
    <name type="scientific">Pseudoxanthomonas mexicana</name>
    <dbReference type="NCBI Taxonomy" id="128785"/>
    <lineage>
        <taxon>Bacteria</taxon>
        <taxon>Pseudomonadati</taxon>
        <taxon>Pseudomonadota</taxon>
        <taxon>Gammaproteobacteria</taxon>
        <taxon>Lysobacterales</taxon>
        <taxon>Lysobacteraceae</taxon>
        <taxon>Pseudoxanthomonas</taxon>
    </lineage>
</organism>
<accession>A0A7G9TC12</accession>
<reference evidence="2 3" key="1">
    <citation type="submission" date="2020-08" db="EMBL/GenBank/DDBJ databases">
        <title>Streptomycin Non-resistant strain, P. mexicana.</title>
        <authorList>
            <person name="Ganesh-Kumar S."/>
            <person name="Zhe T."/>
            <person name="Yu Z."/>
            <person name="Min Y."/>
        </authorList>
    </citation>
    <scope>NUCLEOTIDE SEQUENCE [LARGE SCALE GENOMIC DNA]</scope>
    <source>
        <strain evidence="2 3">GTZY2</strain>
    </source>
</reference>
<keyword evidence="1" id="KW-0732">Signal</keyword>
<name>A0A7G9TC12_PSEMX</name>
<dbReference type="Pfam" id="PF01963">
    <property type="entry name" value="TraB_PrgY_gumN"/>
    <property type="match status" value="1"/>
</dbReference>
<gene>
    <name evidence="2" type="ORF">IAE60_17315</name>
</gene>
<dbReference type="RefSeq" id="WP_187573185.1">
    <property type="nucleotide sequence ID" value="NZ_CP060731.1"/>
</dbReference>
<feature type="chain" id="PRO_5028978403" evidence="1">
    <location>
        <begin position="23"/>
        <end position="344"/>
    </location>
</feature>
<sequence>MRLSFYGMLWLSLLVAWAPAHAQDVPESEPVPPVAGTGVIDMEAVVVAGVQPGPGLWKVRQGDHLLYVLGTQSPLPKNITWRSDEVDQVLQLADEVLASPGISVGTDIGFFRGLTLLPSAMRASKNPDGQKLQDVLPPALYARWAVLKQRYMGRDGGIEKKRPLIAAFQLYSEALSDSGLREGGVINPVIDAVLKRRKMKRTPTVLNIKLDDPRAALADFRKETLKPEDLACFSKTLDVIEGDLPHVAARANAWAVGDWPALRSGARQDWQQACELAWFNTETARKRGISDVEARMQARWMEVAEGALQKNRITFATVPVWQLVKPGGYLAALQAKGYEVEAPE</sequence>
<dbReference type="GeneID" id="81472751"/>
<dbReference type="InterPro" id="IPR002816">
    <property type="entry name" value="TraB/PrgY/GumN_fam"/>
</dbReference>